<dbReference type="EMBL" id="SNXS01000010">
    <property type="protein sequence ID" value="TDP61820.1"/>
    <property type="molecule type" value="Genomic_DNA"/>
</dbReference>
<accession>A0A4R6QFU7</accession>
<organism evidence="1 2">
    <name type="scientific">Roseateles toxinivorans</name>
    <dbReference type="NCBI Taxonomy" id="270368"/>
    <lineage>
        <taxon>Bacteria</taxon>
        <taxon>Pseudomonadati</taxon>
        <taxon>Pseudomonadota</taxon>
        <taxon>Betaproteobacteria</taxon>
        <taxon>Burkholderiales</taxon>
        <taxon>Sphaerotilaceae</taxon>
        <taxon>Roseateles</taxon>
    </lineage>
</organism>
<sequence>MTKPKLTQQDFPLSFGAFAPVDYVVVALPDEAATEALMADLDGAGFAPEDIVRHSAADMAQHLKALLPDVSGAAGFGSEAHYMSNYYALAEAGCPWLLVHAPETEQETRVAALARDRGAKVANKYNMLTLEELL</sequence>
<protein>
    <recommendedName>
        <fullName evidence="3">Heat induced stress protein YflT</fullName>
    </recommendedName>
</protein>
<comment type="caution">
    <text evidence="1">The sequence shown here is derived from an EMBL/GenBank/DDBJ whole genome shotgun (WGS) entry which is preliminary data.</text>
</comment>
<reference evidence="1 2" key="1">
    <citation type="submission" date="2019-03" db="EMBL/GenBank/DDBJ databases">
        <title>Genomic Encyclopedia of Type Strains, Phase IV (KMG-IV): sequencing the most valuable type-strain genomes for metagenomic binning, comparative biology and taxonomic classification.</title>
        <authorList>
            <person name="Goeker M."/>
        </authorList>
    </citation>
    <scope>NUCLEOTIDE SEQUENCE [LARGE SCALE GENOMIC DNA]</scope>
    <source>
        <strain evidence="1 2">DSM 16998</strain>
    </source>
</reference>
<dbReference type="InParanoid" id="A0A4R6QFU7"/>
<name>A0A4R6QFU7_9BURK</name>
<keyword evidence="2" id="KW-1185">Reference proteome</keyword>
<gene>
    <name evidence="1" type="ORF">DES47_11032</name>
</gene>
<evidence type="ECO:0000313" key="1">
    <source>
        <dbReference type="EMBL" id="TDP61820.1"/>
    </source>
</evidence>
<proteinExistence type="predicted"/>
<dbReference type="AlphaFoldDB" id="A0A4R6QFU7"/>
<evidence type="ECO:0008006" key="3">
    <source>
        <dbReference type="Google" id="ProtNLM"/>
    </source>
</evidence>
<dbReference type="OrthoDB" id="7064156at2"/>
<dbReference type="Proteomes" id="UP000295361">
    <property type="component" value="Unassembled WGS sequence"/>
</dbReference>
<evidence type="ECO:0000313" key="2">
    <source>
        <dbReference type="Proteomes" id="UP000295361"/>
    </source>
</evidence>
<dbReference type="RefSeq" id="WP_133703365.1">
    <property type="nucleotide sequence ID" value="NZ_SNXS01000010.1"/>
</dbReference>